<feature type="region of interest" description="Disordered" evidence="1">
    <location>
        <begin position="167"/>
        <end position="292"/>
    </location>
</feature>
<keyword evidence="3" id="KW-1185">Reference proteome</keyword>
<feature type="region of interest" description="Disordered" evidence="1">
    <location>
        <begin position="100"/>
        <end position="131"/>
    </location>
</feature>
<proteinExistence type="predicted"/>
<dbReference type="Proteomes" id="UP001433268">
    <property type="component" value="Unassembled WGS sequence"/>
</dbReference>
<organism evidence="2 3">
    <name type="scientific">Apiospora hydei</name>
    <dbReference type="NCBI Taxonomy" id="1337664"/>
    <lineage>
        <taxon>Eukaryota</taxon>
        <taxon>Fungi</taxon>
        <taxon>Dikarya</taxon>
        <taxon>Ascomycota</taxon>
        <taxon>Pezizomycotina</taxon>
        <taxon>Sordariomycetes</taxon>
        <taxon>Xylariomycetidae</taxon>
        <taxon>Amphisphaeriales</taxon>
        <taxon>Apiosporaceae</taxon>
        <taxon>Apiospora</taxon>
    </lineage>
</organism>
<dbReference type="RefSeq" id="XP_066673479.1">
    <property type="nucleotide sequence ID" value="XM_066806183.1"/>
</dbReference>
<evidence type="ECO:0000256" key="1">
    <source>
        <dbReference type="SAM" id="MobiDB-lite"/>
    </source>
</evidence>
<feature type="compositionally biased region" description="Polar residues" evidence="1">
    <location>
        <begin position="1"/>
        <end position="12"/>
    </location>
</feature>
<evidence type="ECO:0000313" key="3">
    <source>
        <dbReference type="Proteomes" id="UP001433268"/>
    </source>
</evidence>
<comment type="caution">
    <text evidence="2">The sequence shown here is derived from an EMBL/GenBank/DDBJ whole genome shotgun (WGS) entry which is preliminary data.</text>
</comment>
<sequence>MPPAKFQQTDSIDSIKKRYEDKEERRVQRALERQRREQLPELCNSVGIDGSCAGFGVLLEEVGQQSQGCEPMTYSLETPVSELEIGDSIDSMVTRREAEVEDDQSAGNCTDSDREIPVPRPENTADDSADSNVASILSKPDSTASAVLTAVVEEPVAAILSADTNQAGNLDRSCPASGPKDTLAHASQTTAGRGKRSREGVEGANGTDGPRPAKRTRQEDTTTRTLRSLPSRARSVPRNGRSPGPRQTQSTRASKLRRVAPSSPKPFTSHSNRLSHKGNHLGRNSIPLLNPLNPLPVPKLGLRSRPSQRSLRTLPSTDGMSKILKALPQAQTTILHYGSLATRQACRQRYVTLMALIQNISFS</sequence>
<name>A0ABR1X7L8_9PEZI</name>
<feature type="compositionally biased region" description="Basic and acidic residues" evidence="1">
    <location>
        <begin position="13"/>
        <end position="24"/>
    </location>
</feature>
<accession>A0ABR1X7L8</accession>
<gene>
    <name evidence="2" type="ORF">PG997_001868</name>
</gene>
<reference evidence="2 3" key="1">
    <citation type="submission" date="2023-01" db="EMBL/GenBank/DDBJ databases">
        <title>Analysis of 21 Apiospora genomes using comparative genomics revels a genus with tremendous synthesis potential of carbohydrate active enzymes and secondary metabolites.</title>
        <authorList>
            <person name="Sorensen T."/>
        </authorList>
    </citation>
    <scope>NUCLEOTIDE SEQUENCE [LARGE SCALE GENOMIC DNA]</scope>
    <source>
        <strain evidence="2 3">CBS 114990</strain>
    </source>
</reference>
<dbReference type="GeneID" id="92039243"/>
<feature type="compositionally biased region" description="Low complexity" evidence="1">
    <location>
        <begin position="223"/>
        <end position="234"/>
    </location>
</feature>
<dbReference type="EMBL" id="JAQQWN010000003">
    <property type="protein sequence ID" value="KAK8091507.1"/>
    <property type="molecule type" value="Genomic_DNA"/>
</dbReference>
<feature type="region of interest" description="Disordered" evidence="1">
    <location>
        <begin position="1"/>
        <end position="24"/>
    </location>
</feature>
<evidence type="ECO:0000313" key="2">
    <source>
        <dbReference type="EMBL" id="KAK8091507.1"/>
    </source>
</evidence>
<protein>
    <submittedName>
        <fullName evidence="2">Uncharacterized protein</fullName>
    </submittedName>
</protein>